<protein>
    <submittedName>
        <fullName evidence="4">Enoyl-ACP reductase</fullName>
    </submittedName>
</protein>
<dbReference type="SUPFAM" id="SSF51412">
    <property type="entry name" value="Inosine monophosphate dehydrogenase (IMPDH)"/>
    <property type="match status" value="1"/>
</dbReference>
<dbReference type="PANTHER" id="PTHR32332:SF20">
    <property type="entry name" value="2-NITROPROPANE DIOXYGENASE-LIKE PROTEIN"/>
    <property type="match status" value="1"/>
</dbReference>
<name>A0ABQ0NVZ6_9PROT</name>
<accession>A0ABQ0NVZ6</accession>
<evidence type="ECO:0000256" key="3">
    <source>
        <dbReference type="ARBA" id="ARBA00023002"/>
    </source>
</evidence>
<keyword evidence="2" id="KW-0288">FMN</keyword>
<keyword evidence="5" id="KW-1185">Reference proteome</keyword>
<dbReference type="Pfam" id="PF03060">
    <property type="entry name" value="NMO"/>
    <property type="match status" value="2"/>
</dbReference>
<dbReference type="EMBL" id="BAQD01000001">
    <property type="protein sequence ID" value="GBQ04712.1"/>
    <property type="molecule type" value="Genomic_DNA"/>
</dbReference>
<keyword evidence="3" id="KW-0560">Oxidoreductase</keyword>
<comment type="caution">
    <text evidence="4">The sequence shown here is derived from an EMBL/GenBank/DDBJ whole genome shotgun (WGS) entry which is preliminary data.</text>
</comment>
<reference evidence="4" key="1">
    <citation type="submission" date="2013-04" db="EMBL/GenBank/DDBJ databases">
        <title>The genome sequencing project of 58 acetic acid bacteria.</title>
        <authorList>
            <person name="Okamoto-Kainuma A."/>
            <person name="Ishikawa M."/>
            <person name="Umino S."/>
            <person name="Koizumi Y."/>
            <person name="Shiwa Y."/>
            <person name="Yoshikawa H."/>
            <person name="Matsutani M."/>
            <person name="Matsushita K."/>
        </authorList>
    </citation>
    <scope>NUCLEOTIDE SEQUENCE</scope>
    <source>
        <strain evidence="4">DSM 15669</strain>
    </source>
</reference>
<dbReference type="CDD" id="cd04730">
    <property type="entry name" value="NPD_like"/>
    <property type="match status" value="1"/>
</dbReference>
<dbReference type="InterPro" id="IPR013785">
    <property type="entry name" value="Aldolase_TIM"/>
</dbReference>
<evidence type="ECO:0000256" key="2">
    <source>
        <dbReference type="ARBA" id="ARBA00022643"/>
    </source>
</evidence>
<dbReference type="RefSeq" id="WP_018979611.1">
    <property type="nucleotide sequence ID" value="NZ_BAQD01000001.1"/>
</dbReference>
<proteinExistence type="predicted"/>
<dbReference type="Gene3D" id="3.20.20.70">
    <property type="entry name" value="Aldolase class I"/>
    <property type="match status" value="1"/>
</dbReference>
<gene>
    <name evidence="4" type="ORF">AA15669_0102</name>
</gene>
<evidence type="ECO:0000313" key="4">
    <source>
        <dbReference type="EMBL" id="GBQ04712.1"/>
    </source>
</evidence>
<evidence type="ECO:0000256" key="1">
    <source>
        <dbReference type="ARBA" id="ARBA00022630"/>
    </source>
</evidence>
<sequence length="352" mass="37422">MTDIASTDDAQARETLQRLWKPGCDFLGSELAILGGAMSWVSERNLVSAISNAGGFGVIACGAMSPERLEEEIVATQALTKRPFGVNLITMHPDLDALVNVCLSHNVTHIVLAGGVPTGATIRRVRDGGARAIGFAPALALGRRLIKMGIEALIIEGSEAGGHVGPVSLNVLAQEILPHVTEVPVFVAGGLGRGDAIVSYLEQGAAGAQLGTLFAASQESIAHENFKVAFRRGNARDATVSVQLDERFPVIPVRGLANAATRHFMKHQAEMLRRFQAGDIEREAAQLEIEHFWSGALRRAVVEGDVDNGSLMAGQSVGMVKEIKPVADITSMLVEQAVAALKRREGRVHPPK</sequence>
<evidence type="ECO:0000313" key="5">
    <source>
        <dbReference type="Proteomes" id="UP001062901"/>
    </source>
</evidence>
<keyword evidence="1" id="KW-0285">Flavoprotein</keyword>
<dbReference type="Proteomes" id="UP001062901">
    <property type="component" value="Unassembled WGS sequence"/>
</dbReference>
<dbReference type="InterPro" id="IPR004136">
    <property type="entry name" value="NMO"/>
</dbReference>
<organism evidence="4 5">
    <name type="scientific">Saccharibacter floricola DSM 15669</name>
    <dbReference type="NCBI Taxonomy" id="1123227"/>
    <lineage>
        <taxon>Bacteria</taxon>
        <taxon>Pseudomonadati</taxon>
        <taxon>Pseudomonadota</taxon>
        <taxon>Alphaproteobacteria</taxon>
        <taxon>Acetobacterales</taxon>
        <taxon>Acetobacteraceae</taxon>
        <taxon>Saccharibacter</taxon>
    </lineage>
</organism>
<dbReference type="PANTHER" id="PTHR32332">
    <property type="entry name" value="2-NITROPROPANE DIOXYGENASE"/>
    <property type="match status" value="1"/>
</dbReference>